<evidence type="ECO:0000313" key="2">
    <source>
        <dbReference type="EMBL" id="NNT73253.1"/>
    </source>
</evidence>
<dbReference type="RefSeq" id="WP_171223412.1">
    <property type="nucleotide sequence ID" value="NZ_CP121446.1"/>
</dbReference>
<evidence type="ECO:0000259" key="1">
    <source>
        <dbReference type="Pfam" id="PF13271"/>
    </source>
</evidence>
<keyword evidence="3" id="KW-1185">Reference proteome</keyword>
<evidence type="ECO:0000313" key="3">
    <source>
        <dbReference type="Proteomes" id="UP000536509"/>
    </source>
</evidence>
<accession>A0A7Y3RB40</accession>
<dbReference type="Pfam" id="PF13271">
    <property type="entry name" value="DUF4062"/>
    <property type="match status" value="1"/>
</dbReference>
<dbReference type="AlphaFoldDB" id="A0A7Y3RB40"/>
<organism evidence="2 3">
    <name type="scientific">Flavobacterium rivulicola</name>
    <dbReference type="NCBI Taxonomy" id="2732161"/>
    <lineage>
        <taxon>Bacteria</taxon>
        <taxon>Pseudomonadati</taxon>
        <taxon>Bacteroidota</taxon>
        <taxon>Flavobacteriia</taxon>
        <taxon>Flavobacteriales</taxon>
        <taxon>Flavobacteriaceae</taxon>
        <taxon>Flavobacterium</taxon>
    </lineage>
</organism>
<reference evidence="2 3" key="1">
    <citation type="submission" date="2020-05" db="EMBL/GenBank/DDBJ databases">
        <title>Draft genome of Flavobacterium sp. IMCC34852.</title>
        <authorList>
            <person name="Song J."/>
            <person name="Cho J.-C."/>
        </authorList>
    </citation>
    <scope>NUCLEOTIDE SEQUENCE [LARGE SCALE GENOMIC DNA]</scope>
    <source>
        <strain evidence="2 3">IMCC34852</strain>
    </source>
</reference>
<protein>
    <submittedName>
        <fullName evidence="2">DUF4062 domain-containing protein</fullName>
    </submittedName>
</protein>
<dbReference type="EMBL" id="JABEVX010000013">
    <property type="protein sequence ID" value="NNT73253.1"/>
    <property type="molecule type" value="Genomic_DNA"/>
</dbReference>
<proteinExistence type="predicted"/>
<dbReference type="InterPro" id="IPR025139">
    <property type="entry name" value="DUF4062"/>
</dbReference>
<feature type="domain" description="DUF4062" evidence="1">
    <location>
        <begin position="7"/>
        <end position="91"/>
    </location>
</feature>
<gene>
    <name evidence="2" type="ORF">HKT18_13595</name>
</gene>
<sequence length="392" mass="45923">MNLQPTIFISSIISEFYDLRGALRYFLGKSGFRVLMSEEPDFGADCDKDSLENCKERISSSDYYFLIIGVKPGFEFELSDGTKTTVTFEEFKHFLELKSNGQNINLLAFVRKQAWEYYVNKDFDNMPKIQHDFIDELVNNSLLDKQIGRWRYTFDKFADIIAVLETNQNGLFIEATRKIGIYRNYLKLELTHILKALLLSDKKDGKGIRTLNEFIGLPEIEFAEYFTPQKIHKDVAAKIIAFVQFYSYKQDLLLKINRIFNYIAQGEFAIFNPETESYEQPEYIKLTIQALEILEKSLINFQQGDFYKRIISMESDVNNFKLREFEYGIVKSQLADIDIVTLKLINLMKCLHNNWSDFAKTDGNRYDYRGSTTDSITTEEIIEFSNKYFDKK</sequence>
<dbReference type="Proteomes" id="UP000536509">
    <property type="component" value="Unassembled WGS sequence"/>
</dbReference>
<comment type="caution">
    <text evidence="2">The sequence shown here is derived from an EMBL/GenBank/DDBJ whole genome shotgun (WGS) entry which is preliminary data.</text>
</comment>
<name>A0A7Y3RB40_9FLAO</name>